<comment type="caution">
    <text evidence="1">The sequence shown here is derived from an EMBL/GenBank/DDBJ whole genome shotgun (WGS) entry which is preliminary data.</text>
</comment>
<keyword evidence="2" id="KW-1185">Reference proteome</keyword>
<evidence type="ECO:0000313" key="2">
    <source>
        <dbReference type="Proteomes" id="UP000603453"/>
    </source>
</evidence>
<gene>
    <name evidence="1" type="ORF">INT47_011472</name>
</gene>
<sequence length="107" mass="11968">WFKESAVQLGSYNHHNMHVVANEFEEMSHMSILPVHLIHSPIVVKISHLDNINVVTNMAQRMYFYSDEMAHLGKRARCVVVNGDSTTLVVRGNDIPRDGPAGASKKA</sequence>
<reference evidence="1" key="1">
    <citation type="submission" date="2020-12" db="EMBL/GenBank/DDBJ databases">
        <title>Metabolic potential, ecology and presence of endohyphal bacteria is reflected in genomic diversity of Mucoromycotina.</title>
        <authorList>
            <person name="Muszewska A."/>
            <person name="Okrasinska A."/>
            <person name="Steczkiewicz K."/>
            <person name="Drgas O."/>
            <person name="Orlowska M."/>
            <person name="Perlinska-Lenart U."/>
            <person name="Aleksandrzak-Piekarczyk T."/>
            <person name="Szatraj K."/>
            <person name="Zielenkiewicz U."/>
            <person name="Pilsyk S."/>
            <person name="Malc E."/>
            <person name="Mieczkowski P."/>
            <person name="Kruszewska J.S."/>
            <person name="Biernat P."/>
            <person name="Pawlowska J."/>
        </authorList>
    </citation>
    <scope>NUCLEOTIDE SEQUENCE</scope>
    <source>
        <strain evidence="1">WA0000017839</strain>
    </source>
</reference>
<accession>A0A8H7UU04</accession>
<proteinExistence type="predicted"/>
<organism evidence="1 2">
    <name type="scientific">Mucor saturninus</name>
    <dbReference type="NCBI Taxonomy" id="64648"/>
    <lineage>
        <taxon>Eukaryota</taxon>
        <taxon>Fungi</taxon>
        <taxon>Fungi incertae sedis</taxon>
        <taxon>Mucoromycota</taxon>
        <taxon>Mucoromycotina</taxon>
        <taxon>Mucoromycetes</taxon>
        <taxon>Mucorales</taxon>
        <taxon>Mucorineae</taxon>
        <taxon>Mucoraceae</taxon>
        <taxon>Mucor</taxon>
    </lineage>
</organism>
<feature type="non-terminal residue" evidence="1">
    <location>
        <position position="1"/>
    </location>
</feature>
<protein>
    <submittedName>
        <fullName evidence="1">Uncharacterized protein</fullName>
    </submittedName>
</protein>
<dbReference type="EMBL" id="JAEPRD010000560">
    <property type="protein sequence ID" value="KAG2190794.1"/>
    <property type="molecule type" value="Genomic_DNA"/>
</dbReference>
<dbReference type="OrthoDB" id="2288352at2759"/>
<evidence type="ECO:0000313" key="1">
    <source>
        <dbReference type="EMBL" id="KAG2190794.1"/>
    </source>
</evidence>
<name>A0A8H7UU04_9FUNG</name>
<dbReference type="Proteomes" id="UP000603453">
    <property type="component" value="Unassembled WGS sequence"/>
</dbReference>
<dbReference type="AlphaFoldDB" id="A0A8H7UU04"/>